<name>A0A7J6X9E7_THATH</name>
<evidence type="ECO:0000313" key="3">
    <source>
        <dbReference type="Proteomes" id="UP000554482"/>
    </source>
</evidence>
<dbReference type="GO" id="GO:0010025">
    <property type="term" value="P:wax biosynthetic process"/>
    <property type="evidence" value="ECO:0007669"/>
    <property type="project" value="TreeGrafter"/>
</dbReference>
<dbReference type="GO" id="GO:0004467">
    <property type="term" value="F:long-chain fatty acid-CoA ligase activity"/>
    <property type="evidence" value="ECO:0007669"/>
    <property type="project" value="TreeGrafter"/>
</dbReference>
<dbReference type="EMBL" id="JABWDY010002976">
    <property type="protein sequence ID" value="KAF5206259.1"/>
    <property type="molecule type" value="Genomic_DNA"/>
</dbReference>
<dbReference type="InterPro" id="IPR042099">
    <property type="entry name" value="ANL_N_sf"/>
</dbReference>
<dbReference type="PANTHER" id="PTHR43272:SF4">
    <property type="entry name" value="LONG CHAIN ACYL-COA SYNTHETASE 2"/>
    <property type="match status" value="1"/>
</dbReference>
<dbReference type="GO" id="GO:0010143">
    <property type="term" value="P:cutin biosynthetic process"/>
    <property type="evidence" value="ECO:0007669"/>
    <property type="project" value="TreeGrafter"/>
</dbReference>
<dbReference type="OrthoDB" id="1673747at2759"/>
<feature type="domain" description="AMP-dependent synthetase/ligase" evidence="1">
    <location>
        <begin position="59"/>
        <end position="118"/>
    </location>
</feature>
<evidence type="ECO:0000259" key="1">
    <source>
        <dbReference type="Pfam" id="PF00501"/>
    </source>
</evidence>
<dbReference type="Pfam" id="PF00501">
    <property type="entry name" value="AMP-binding"/>
    <property type="match status" value="1"/>
</dbReference>
<dbReference type="Gene3D" id="3.40.50.12780">
    <property type="entry name" value="N-terminal domain of ligase-like"/>
    <property type="match status" value="1"/>
</dbReference>
<comment type="caution">
    <text evidence="2">The sequence shown here is derived from an EMBL/GenBank/DDBJ whole genome shotgun (WGS) entry which is preliminary data.</text>
</comment>
<feature type="non-terminal residue" evidence="2">
    <location>
        <position position="119"/>
    </location>
</feature>
<proteinExistence type="predicted"/>
<dbReference type="Proteomes" id="UP000554482">
    <property type="component" value="Unassembled WGS sequence"/>
</dbReference>
<accession>A0A7J6X9E7</accession>
<reference evidence="2 3" key="1">
    <citation type="submission" date="2020-06" db="EMBL/GenBank/DDBJ databases">
        <title>Transcriptomic and genomic resources for Thalictrum thalictroides and T. hernandezii: Facilitating candidate gene discovery in an emerging model plant lineage.</title>
        <authorList>
            <person name="Arias T."/>
            <person name="Riano-Pachon D.M."/>
            <person name="Di Stilio V.S."/>
        </authorList>
    </citation>
    <scope>NUCLEOTIDE SEQUENCE [LARGE SCALE GENOMIC DNA]</scope>
    <source>
        <strain evidence="3">cv. WT478/WT964</strain>
        <tissue evidence="2">Leaves</tissue>
    </source>
</reference>
<organism evidence="2 3">
    <name type="scientific">Thalictrum thalictroides</name>
    <name type="common">Rue-anemone</name>
    <name type="synonym">Anemone thalictroides</name>
    <dbReference type="NCBI Taxonomy" id="46969"/>
    <lineage>
        <taxon>Eukaryota</taxon>
        <taxon>Viridiplantae</taxon>
        <taxon>Streptophyta</taxon>
        <taxon>Embryophyta</taxon>
        <taxon>Tracheophyta</taxon>
        <taxon>Spermatophyta</taxon>
        <taxon>Magnoliopsida</taxon>
        <taxon>Ranunculales</taxon>
        <taxon>Ranunculaceae</taxon>
        <taxon>Thalictroideae</taxon>
        <taxon>Thalictrum</taxon>
    </lineage>
</organism>
<protein>
    <submittedName>
        <fullName evidence="2">Long-chain acyl-coa synthetase</fullName>
    </submittedName>
</protein>
<sequence>MSVYTVQVEDGRPPLDEKPSAGPVYRCIYAKDGLLELPTGLESPWEFFSHSVEKTPKNRMLGHREVIDGKAGPYVWKTYQEVYEEVIQVGSAIRSRGVSPGARCGIYGSNCSEWIITME</sequence>
<gene>
    <name evidence="2" type="ORF">FRX31_004154</name>
</gene>
<dbReference type="InterPro" id="IPR000873">
    <property type="entry name" value="AMP-dep_synth/lig_dom"/>
</dbReference>
<dbReference type="GO" id="GO:0016020">
    <property type="term" value="C:membrane"/>
    <property type="evidence" value="ECO:0007669"/>
    <property type="project" value="TreeGrafter"/>
</dbReference>
<keyword evidence="3" id="KW-1185">Reference proteome</keyword>
<dbReference type="AlphaFoldDB" id="A0A7J6X9E7"/>
<dbReference type="GO" id="GO:0005783">
    <property type="term" value="C:endoplasmic reticulum"/>
    <property type="evidence" value="ECO:0007669"/>
    <property type="project" value="TreeGrafter"/>
</dbReference>
<dbReference type="SUPFAM" id="SSF56801">
    <property type="entry name" value="Acetyl-CoA synthetase-like"/>
    <property type="match status" value="1"/>
</dbReference>
<dbReference type="PANTHER" id="PTHR43272">
    <property type="entry name" value="LONG-CHAIN-FATTY-ACID--COA LIGASE"/>
    <property type="match status" value="1"/>
</dbReference>
<evidence type="ECO:0000313" key="2">
    <source>
        <dbReference type="EMBL" id="KAF5206259.1"/>
    </source>
</evidence>